<proteinExistence type="predicted"/>
<dbReference type="AlphaFoldDB" id="A0A392SG06"/>
<evidence type="ECO:0000313" key="4">
    <source>
        <dbReference type="Proteomes" id="UP000265520"/>
    </source>
</evidence>
<name>A0A392SG06_9FABA</name>
<evidence type="ECO:0000313" key="3">
    <source>
        <dbReference type="EMBL" id="MCI47327.1"/>
    </source>
</evidence>
<feature type="region of interest" description="Disordered" evidence="2">
    <location>
        <begin position="76"/>
        <end position="105"/>
    </location>
</feature>
<feature type="coiled-coil region" evidence="1">
    <location>
        <begin position="34"/>
        <end position="75"/>
    </location>
</feature>
<dbReference type="Proteomes" id="UP000265520">
    <property type="component" value="Unassembled WGS sequence"/>
</dbReference>
<protein>
    <submittedName>
        <fullName evidence="3">Uncharacterized protein</fullName>
    </submittedName>
</protein>
<keyword evidence="1" id="KW-0175">Coiled coil</keyword>
<comment type="caution">
    <text evidence="3">The sequence shown here is derived from an EMBL/GenBank/DDBJ whole genome shotgun (WGS) entry which is preliminary data.</text>
</comment>
<organism evidence="3 4">
    <name type="scientific">Trifolium medium</name>
    <dbReference type="NCBI Taxonomy" id="97028"/>
    <lineage>
        <taxon>Eukaryota</taxon>
        <taxon>Viridiplantae</taxon>
        <taxon>Streptophyta</taxon>
        <taxon>Embryophyta</taxon>
        <taxon>Tracheophyta</taxon>
        <taxon>Spermatophyta</taxon>
        <taxon>Magnoliopsida</taxon>
        <taxon>eudicotyledons</taxon>
        <taxon>Gunneridae</taxon>
        <taxon>Pentapetalae</taxon>
        <taxon>rosids</taxon>
        <taxon>fabids</taxon>
        <taxon>Fabales</taxon>
        <taxon>Fabaceae</taxon>
        <taxon>Papilionoideae</taxon>
        <taxon>50 kb inversion clade</taxon>
        <taxon>NPAAA clade</taxon>
        <taxon>Hologalegina</taxon>
        <taxon>IRL clade</taxon>
        <taxon>Trifolieae</taxon>
        <taxon>Trifolium</taxon>
    </lineage>
</organism>
<dbReference type="EMBL" id="LXQA010370962">
    <property type="protein sequence ID" value="MCI47327.1"/>
    <property type="molecule type" value="Genomic_DNA"/>
</dbReference>
<evidence type="ECO:0000256" key="1">
    <source>
        <dbReference type="SAM" id="Coils"/>
    </source>
</evidence>
<accession>A0A392SG06</accession>
<evidence type="ECO:0000256" key="2">
    <source>
        <dbReference type="SAM" id="MobiDB-lite"/>
    </source>
</evidence>
<feature type="compositionally biased region" description="Acidic residues" evidence="2">
    <location>
        <begin position="89"/>
        <end position="99"/>
    </location>
</feature>
<reference evidence="3 4" key="1">
    <citation type="journal article" date="2018" name="Front. Plant Sci.">
        <title>Red Clover (Trifolium pratense) and Zigzag Clover (T. medium) - A Picture of Genomic Similarities and Differences.</title>
        <authorList>
            <person name="Dluhosova J."/>
            <person name="Istvanek J."/>
            <person name="Nedelnik J."/>
            <person name="Repkova J."/>
        </authorList>
    </citation>
    <scope>NUCLEOTIDE SEQUENCE [LARGE SCALE GENOMIC DNA]</scope>
    <source>
        <strain evidence="4">cv. 10/8</strain>
        <tissue evidence="3">Leaf</tissue>
    </source>
</reference>
<sequence>GKLRSLQLEHDNFKEKYKLQEGLMLENGNLIAENDMLKGEKKTLDEELKQGKEKLAKVEEELKGCRVRIAALESELKARGGAPQPPIPDAEEAEVDPDGEYSNMS</sequence>
<feature type="non-terminal residue" evidence="3">
    <location>
        <position position="1"/>
    </location>
</feature>
<keyword evidence="4" id="KW-1185">Reference proteome</keyword>
<feature type="non-terminal residue" evidence="3">
    <location>
        <position position="105"/>
    </location>
</feature>